<dbReference type="EMBL" id="CP016359">
    <property type="protein sequence ID" value="APU69530.1"/>
    <property type="molecule type" value="Genomic_DNA"/>
</dbReference>
<evidence type="ECO:0000256" key="1">
    <source>
        <dbReference type="SAM" id="MobiDB-lite"/>
    </source>
</evidence>
<reference evidence="2 3" key="1">
    <citation type="submission" date="2016-07" db="EMBL/GenBank/DDBJ databases">
        <title>Multi-omics approach to identify versatile polysaccharide utilization systems of a marine flavobacterium Gramella flava.</title>
        <authorList>
            <person name="Tang K."/>
        </authorList>
    </citation>
    <scope>NUCLEOTIDE SEQUENCE [LARGE SCALE GENOMIC DNA]</scope>
    <source>
        <strain evidence="2 3">JLT2011</strain>
    </source>
</reference>
<evidence type="ECO:0000313" key="3">
    <source>
        <dbReference type="Proteomes" id="UP000186230"/>
    </source>
</evidence>
<keyword evidence="3" id="KW-1185">Reference proteome</keyword>
<gene>
    <name evidence="2" type="ORF">GRFL_2806</name>
</gene>
<evidence type="ECO:0000313" key="2">
    <source>
        <dbReference type="EMBL" id="APU69530.1"/>
    </source>
</evidence>
<name>A0A1L7I7G8_9FLAO</name>
<dbReference type="Proteomes" id="UP000186230">
    <property type="component" value="Chromosome"/>
</dbReference>
<proteinExistence type="predicted"/>
<dbReference type="KEGG" id="gfl:GRFL_2806"/>
<sequence length="44" mass="4977">MPNFDQLKLLDHSSKTATPNPKKYTKLRSIKPKRGAMSMVNTAM</sequence>
<feature type="region of interest" description="Disordered" evidence="1">
    <location>
        <begin position="1"/>
        <end position="29"/>
    </location>
</feature>
<protein>
    <submittedName>
        <fullName evidence="2">Uncharacterized protein</fullName>
    </submittedName>
</protein>
<accession>A0A1L7I7G8</accession>
<dbReference type="AlphaFoldDB" id="A0A1L7I7G8"/>
<organism evidence="2 3">
    <name type="scientific">Christiangramia flava JLT2011</name>
    <dbReference type="NCBI Taxonomy" id="1229726"/>
    <lineage>
        <taxon>Bacteria</taxon>
        <taxon>Pseudomonadati</taxon>
        <taxon>Bacteroidota</taxon>
        <taxon>Flavobacteriia</taxon>
        <taxon>Flavobacteriales</taxon>
        <taxon>Flavobacteriaceae</taxon>
        <taxon>Christiangramia</taxon>
    </lineage>
</organism>